<sequence>MRIELACLVPLGIGFGIERSVELTSICLYNSPILRTVLENREKKPFIGQFKDEMQRGLMKQRIL</sequence>
<dbReference type="EMBL" id="JAZBJZ010000212">
    <property type="protein sequence ID" value="MEE3720033.1"/>
    <property type="molecule type" value="Genomic_DNA"/>
</dbReference>
<reference evidence="1" key="1">
    <citation type="submission" date="2024-01" db="EMBL/GenBank/DDBJ databases">
        <title>Bank of Algae and Cyanobacteria of the Azores (BACA) strain genomes.</title>
        <authorList>
            <person name="Luz R."/>
            <person name="Cordeiro R."/>
            <person name="Fonseca A."/>
            <person name="Goncalves V."/>
        </authorList>
    </citation>
    <scope>NUCLEOTIDE SEQUENCE</scope>
    <source>
        <strain evidence="1">BACA0141</strain>
    </source>
</reference>
<organism evidence="1 2">
    <name type="scientific">Tumidithrix elongata BACA0141</name>
    <dbReference type="NCBI Taxonomy" id="2716417"/>
    <lineage>
        <taxon>Bacteria</taxon>
        <taxon>Bacillati</taxon>
        <taxon>Cyanobacteriota</taxon>
        <taxon>Cyanophyceae</taxon>
        <taxon>Pseudanabaenales</taxon>
        <taxon>Pseudanabaenaceae</taxon>
        <taxon>Tumidithrix</taxon>
        <taxon>Tumidithrix elongata</taxon>
    </lineage>
</organism>
<evidence type="ECO:0000313" key="2">
    <source>
        <dbReference type="Proteomes" id="UP001333818"/>
    </source>
</evidence>
<comment type="caution">
    <text evidence="1">The sequence shown here is derived from an EMBL/GenBank/DDBJ whole genome shotgun (WGS) entry which is preliminary data.</text>
</comment>
<evidence type="ECO:0000313" key="1">
    <source>
        <dbReference type="EMBL" id="MEE3720033.1"/>
    </source>
</evidence>
<dbReference type="Proteomes" id="UP001333818">
    <property type="component" value="Unassembled WGS sequence"/>
</dbReference>
<dbReference type="AlphaFoldDB" id="A0AAW9Q693"/>
<gene>
    <name evidence="1" type="ORF">V2H45_25170</name>
</gene>
<protein>
    <submittedName>
        <fullName evidence="1">Uncharacterized protein</fullName>
    </submittedName>
</protein>
<feature type="non-terminal residue" evidence="1">
    <location>
        <position position="64"/>
    </location>
</feature>
<proteinExistence type="predicted"/>
<keyword evidence="2" id="KW-1185">Reference proteome</keyword>
<name>A0AAW9Q693_9CYAN</name>
<accession>A0AAW9Q693</accession>
<dbReference type="RefSeq" id="WP_330486473.1">
    <property type="nucleotide sequence ID" value="NZ_JAZBJZ010000212.1"/>
</dbReference>